<dbReference type="InterPro" id="IPR027417">
    <property type="entry name" value="P-loop_NTPase"/>
</dbReference>
<accession>A0ABY5GJU0</accession>
<protein>
    <submittedName>
        <fullName evidence="1">Uncharacterized protein</fullName>
    </submittedName>
</protein>
<keyword evidence="2" id="KW-1185">Reference proteome</keyword>
<sequence length="371" mass="40987">MNLVAYDVRGQYRKQIADAVPSGATLNWIEAPECLTSLAPWRQAQILVIAATSWPDKTIDYLIEVFSPRHVVLMDMTPECHWYGTAHQVNLHLCEGERLAETLSSLIAMEAVLTSGRLALLSARNDFDSALLAISLAWQMIASHQQEVLILDLGQPSSDIANYLNQPAGIDFISLQEKKACISKSWLLDQGVALHPQIHVIGMPDNEQFDAVTKEALLAVMEQLEAAYDSIIINLAGIPPCPLVFFLAKYCQQHWLLSDQKNVSLANTRRLAESLFHAGVRPGGVNVVLAPFLPQVLPGKAMIASQLALPIRGELPCAHQLTTDINAGTLLPPTGQFKDFLQQVEKLLSLKPEKPHWLMKFGWRYSAGSET</sequence>
<name>A0ABY5GJU0_9GAMM</name>
<dbReference type="SUPFAM" id="SSF52540">
    <property type="entry name" value="P-loop containing nucleoside triphosphate hydrolases"/>
    <property type="match status" value="1"/>
</dbReference>
<dbReference type="EMBL" id="CP101508">
    <property type="protein sequence ID" value="UTV28603.1"/>
    <property type="molecule type" value="Genomic_DNA"/>
</dbReference>
<reference evidence="1" key="1">
    <citation type="submission" date="2022-07" db="EMBL/GenBank/DDBJ databases">
        <title>Genome sequencing of Photobacterium atrarenae GJH2-4.</title>
        <authorList>
            <person name="Park S.-J."/>
        </authorList>
    </citation>
    <scope>NUCLEOTIDE SEQUENCE</scope>
    <source>
        <strain evidence="1">GJH2-4</strain>
    </source>
</reference>
<dbReference type="Proteomes" id="UP001057998">
    <property type="component" value="Chromosome 1"/>
</dbReference>
<evidence type="ECO:0000313" key="1">
    <source>
        <dbReference type="EMBL" id="UTV28603.1"/>
    </source>
</evidence>
<proteinExistence type="predicted"/>
<dbReference type="Gene3D" id="3.40.50.300">
    <property type="entry name" value="P-loop containing nucleotide triphosphate hydrolases"/>
    <property type="match status" value="1"/>
</dbReference>
<dbReference type="RefSeq" id="WP_255389922.1">
    <property type="nucleotide sequence ID" value="NZ_CP101508.1"/>
</dbReference>
<organism evidence="1 2">
    <name type="scientific">Photobacterium atrarenae</name>
    <dbReference type="NCBI Taxonomy" id="865757"/>
    <lineage>
        <taxon>Bacteria</taxon>
        <taxon>Pseudomonadati</taxon>
        <taxon>Pseudomonadota</taxon>
        <taxon>Gammaproteobacteria</taxon>
        <taxon>Vibrionales</taxon>
        <taxon>Vibrionaceae</taxon>
        <taxon>Photobacterium</taxon>
    </lineage>
</organism>
<gene>
    <name evidence="1" type="ORF">NNL38_04985</name>
</gene>
<evidence type="ECO:0000313" key="2">
    <source>
        <dbReference type="Proteomes" id="UP001057998"/>
    </source>
</evidence>